<gene>
    <name evidence="1" type="ORF">PHMEG_00027925</name>
</gene>
<sequence>MEAHVKLQEASPADFIYNFLVPPVILSRLNTAFSSWRKQQQMPHDLEPGDGDPIPIARMASGLPGFSEYVLRFVFLQRLPLCANMQVFLFRRYIGLVAQIYEP</sequence>
<comment type="caution">
    <text evidence="1">The sequence shown here is derived from an EMBL/GenBank/DDBJ whole genome shotgun (WGS) entry which is preliminary data.</text>
</comment>
<evidence type="ECO:0000313" key="2">
    <source>
        <dbReference type="Proteomes" id="UP000198211"/>
    </source>
</evidence>
<dbReference type="Proteomes" id="UP000198211">
    <property type="component" value="Unassembled WGS sequence"/>
</dbReference>
<proteinExistence type="predicted"/>
<organism evidence="1 2">
    <name type="scientific">Phytophthora megakarya</name>
    <dbReference type="NCBI Taxonomy" id="4795"/>
    <lineage>
        <taxon>Eukaryota</taxon>
        <taxon>Sar</taxon>
        <taxon>Stramenopiles</taxon>
        <taxon>Oomycota</taxon>
        <taxon>Peronosporomycetes</taxon>
        <taxon>Peronosporales</taxon>
        <taxon>Peronosporaceae</taxon>
        <taxon>Phytophthora</taxon>
    </lineage>
</organism>
<accession>A0A225V4H4</accession>
<evidence type="ECO:0000313" key="1">
    <source>
        <dbReference type="EMBL" id="OWZ00806.1"/>
    </source>
</evidence>
<dbReference type="EMBL" id="NBNE01007316">
    <property type="protein sequence ID" value="OWZ00806.1"/>
    <property type="molecule type" value="Genomic_DNA"/>
</dbReference>
<keyword evidence="2" id="KW-1185">Reference proteome</keyword>
<protein>
    <submittedName>
        <fullName evidence="1">Uncharacterized protein</fullName>
    </submittedName>
</protein>
<reference evidence="2" key="1">
    <citation type="submission" date="2017-03" db="EMBL/GenBank/DDBJ databases">
        <title>Phytopthora megakarya and P. palmivora, two closely related causual agents of cacao black pod achieved similar genome size and gene model numbers by different mechanisms.</title>
        <authorList>
            <person name="Ali S."/>
            <person name="Shao J."/>
            <person name="Larry D.J."/>
            <person name="Kronmiller B."/>
            <person name="Shen D."/>
            <person name="Strem M.D."/>
            <person name="Melnick R.L."/>
            <person name="Guiltinan M.J."/>
            <person name="Tyler B.M."/>
            <person name="Meinhardt L.W."/>
            <person name="Bailey B.A."/>
        </authorList>
    </citation>
    <scope>NUCLEOTIDE SEQUENCE [LARGE SCALE GENOMIC DNA]</scope>
    <source>
        <strain evidence="2">zdho120</strain>
    </source>
</reference>
<name>A0A225V4H4_9STRA</name>
<dbReference type="AlphaFoldDB" id="A0A225V4H4"/>